<feature type="transmembrane region" description="Helical" evidence="1">
    <location>
        <begin position="70"/>
        <end position="91"/>
    </location>
</feature>
<name>B6JG94_AFIC5</name>
<feature type="transmembrane region" description="Helical" evidence="1">
    <location>
        <begin position="124"/>
        <end position="144"/>
    </location>
</feature>
<dbReference type="eggNOG" id="ENOG502Z8ZD">
    <property type="taxonomic scope" value="Bacteria"/>
</dbReference>
<accession>B6JG94</accession>
<dbReference type="KEGG" id="oca:OCAR_5819"/>
<evidence type="ECO:0000256" key="1">
    <source>
        <dbReference type="SAM" id="Phobius"/>
    </source>
</evidence>
<feature type="transmembrane region" description="Helical" evidence="1">
    <location>
        <begin position="40"/>
        <end position="58"/>
    </location>
</feature>
<dbReference type="EMBL" id="CP002826">
    <property type="protein sequence ID" value="AEI06899.1"/>
    <property type="molecule type" value="Genomic_DNA"/>
</dbReference>
<feature type="transmembrane region" description="Helical" evidence="1">
    <location>
        <begin position="156"/>
        <end position="177"/>
    </location>
</feature>
<dbReference type="RefSeq" id="WP_012562973.1">
    <property type="nucleotide sequence ID" value="NC_011386.1"/>
</dbReference>
<organism evidence="2 3">
    <name type="scientific">Afipia carboxidovorans (strain ATCC 49405 / DSM 1227 / KCTC 32145 / OM5)</name>
    <name type="common">Oligotropha carboxidovorans</name>
    <dbReference type="NCBI Taxonomy" id="504832"/>
    <lineage>
        <taxon>Bacteria</taxon>
        <taxon>Pseudomonadati</taxon>
        <taxon>Pseudomonadota</taxon>
        <taxon>Alphaproteobacteria</taxon>
        <taxon>Hyphomicrobiales</taxon>
        <taxon>Nitrobacteraceae</taxon>
        <taxon>Afipia</taxon>
    </lineage>
</organism>
<feature type="transmembrane region" description="Helical" evidence="1">
    <location>
        <begin position="228"/>
        <end position="248"/>
    </location>
</feature>
<gene>
    <name evidence="2" type="ordered locus">OCA5_c21970</name>
</gene>
<reference evidence="2 3" key="1">
    <citation type="journal article" date="2011" name="J. Bacteriol.">
        <title>Complete genome sequences of the chemolithoautotrophic Oligotropha carboxidovorans strains OM4 and OM5.</title>
        <authorList>
            <person name="Volland S."/>
            <person name="Rachinger M."/>
            <person name="Strittmatter A."/>
            <person name="Daniel R."/>
            <person name="Gottschalk G."/>
            <person name="Meyer O."/>
        </authorList>
    </citation>
    <scope>NUCLEOTIDE SEQUENCE [LARGE SCALE GENOMIC DNA]</scope>
    <source>
        <strain evidence="3">ATCC 49405 / DSM 1227 / KCTC 32145 / OM5</strain>
    </source>
</reference>
<dbReference type="AlphaFoldDB" id="B6JG94"/>
<dbReference type="PATRIC" id="fig|504832.7.peg.2317"/>
<dbReference type="STRING" id="504832.OCA5_c21970"/>
<keyword evidence="1" id="KW-0812">Transmembrane</keyword>
<keyword evidence="1" id="KW-1133">Transmembrane helix</keyword>
<dbReference type="OrthoDB" id="8182004at2"/>
<sequence length="675" mass="71040">MASDPAIGFHSGVGMNATVVLWVYCGLIASIPAYLFIQNAVAGGIVSLITAISIAAAASLSREQSRLPRLVNPVVLVGLAGIFLIMLLQIVPMPGGPLINPIWNSAAAAIGEKPTGSITIDTGMTLLVVCRLTCMVAIALLVALIGQLRQHAERLLLVLAGTATLVSLGRITSLFLLPDSFQLVPLAARGTAEIISMYGVILTAAVAIRGHDRSYSNRSHGHKPTAPVTIEILAALSALFVNLTAIALGEIPGLSFAALFGAGVLIAILVIRKGRLGGWGYAGTAAVFGLALATFIAFMPGHTENELITGMIEDARLLGAGAGTLLALAPIYGNSSAASDISTVTAVTIEMGRPFLWSIFLITVAWAVILLRDSLQRGRDYVYPAAGAGCLAALLISAPLTGGGLSLAPCIILSATLGLAIAQSKGEPSVEPAISARQQSSAAASKSRSSKRYLYGAWAALGLLLIAQGAWILLPELFRPDPIGFANDQRHATISRQDQERATRAAALAGVRGDLWAESAFSYAGLLSTDQAFEIKVDRDQTALASQSLLKTLRYAPHRGDAWLMLASTCEQLKLPVCNIGALLKMSYYTAPNQIGLLPLRLAQALRSQDVSSDDELADMVRRDIRFVLTKSADLRPALIAAYRAASSAGKQLVEQTVAPIDRQYLDAARTRLTQ</sequence>
<dbReference type="KEGG" id="ocg:OCA5_c21970"/>
<keyword evidence="1" id="KW-0472">Membrane</keyword>
<protein>
    <submittedName>
        <fullName evidence="2">Putative transmembran protein</fullName>
    </submittedName>
</protein>
<feature type="transmembrane region" description="Helical" evidence="1">
    <location>
        <begin position="278"/>
        <end position="299"/>
    </location>
</feature>
<dbReference type="Proteomes" id="UP000007730">
    <property type="component" value="Chromosome"/>
</dbReference>
<dbReference type="HOGENOM" id="CLU_412614_0_0_5"/>
<feature type="transmembrane region" description="Helical" evidence="1">
    <location>
        <begin position="254"/>
        <end position="271"/>
    </location>
</feature>
<feature type="transmembrane region" description="Helical" evidence="1">
    <location>
        <begin position="453"/>
        <end position="474"/>
    </location>
</feature>
<evidence type="ECO:0000313" key="2">
    <source>
        <dbReference type="EMBL" id="AEI06899.1"/>
    </source>
</evidence>
<proteinExistence type="predicted"/>
<feature type="transmembrane region" description="Helical" evidence="1">
    <location>
        <begin position="12"/>
        <end position="34"/>
    </location>
</feature>
<keyword evidence="3" id="KW-1185">Reference proteome</keyword>
<feature type="transmembrane region" description="Helical" evidence="1">
    <location>
        <begin position="355"/>
        <end position="372"/>
    </location>
</feature>
<feature type="transmembrane region" description="Helical" evidence="1">
    <location>
        <begin position="183"/>
        <end position="208"/>
    </location>
</feature>
<evidence type="ECO:0000313" key="3">
    <source>
        <dbReference type="Proteomes" id="UP000007730"/>
    </source>
</evidence>